<evidence type="ECO:0000313" key="1">
    <source>
        <dbReference type="EMBL" id="TDF72553.1"/>
    </source>
</evidence>
<organism evidence="1 2">
    <name type="scientific">Candidatus Syntrophosphaera thermopropionivorans</name>
    <dbReference type="NCBI Taxonomy" id="2593015"/>
    <lineage>
        <taxon>Bacteria</taxon>
        <taxon>Pseudomonadati</taxon>
        <taxon>Candidatus Cloacimonadota</taxon>
        <taxon>Candidatus Cloacimonadia</taxon>
        <taxon>Candidatus Cloacimonadales</taxon>
        <taxon>Candidatus Cloacimonadaceae</taxon>
        <taxon>Candidatus Syntrophosphaera</taxon>
    </lineage>
</organism>
<keyword evidence="2" id="KW-1185">Reference proteome</keyword>
<evidence type="ECO:0000313" key="2">
    <source>
        <dbReference type="Proteomes" id="UP000294588"/>
    </source>
</evidence>
<protein>
    <submittedName>
        <fullName evidence="1">UMP kinase</fullName>
        <ecNumber evidence="1">2.7.4.22</ecNumber>
    </submittedName>
</protein>
<comment type="caution">
    <text evidence="1">The sequence shown here is derived from an EMBL/GenBank/DDBJ whole genome shotgun (WGS) entry which is preliminary data.</text>
</comment>
<proteinExistence type="predicted"/>
<keyword evidence="1" id="KW-0808">Transferase</keyword>
<gene>
    <name evidence="1" type="primary">pyrH</name>
    <name evidence="1" type="ORF">E0946_06430</name>
</gene>
<sequence>MLFQPEKIHRVMLKISGEILAGPQGYGFDDEVIDRLTDEIIKVRQKGYSIAIVLGGGNIFRGGTWKNQNLDRVVLDHIGMLATIQNSLYLAEILNLKNCPARAFSCLIMDNITELYTPSKASEALETGQICFIGGGTGNPFFTTDTAAILRAIELQSDLVLKGTKVDGLYTSDPKLDSNAQFISSASFSQCLEQKLGVMDMTAFSLARENQIPLKIFNLTRAGGIEMALTQPDFGTYIYA</sequence>
<reference evidence="1" key="1">
    <citation type="submission" date="2019-03" db="EMBL/GenBank/DDBJ databases">
        <title>Candidatus Syntrophosphaera thermopropionivorans: a novel player in syntrophic propionate oxidation during anaerobic digestion.</title>
        <authorList>
            <person name="Dyksma S."/>
        </authorList>
    </citation>
    <scope>NUCLEOTIDE SEQUENCE</scope>
    <source>
        <strain evidence="1">W5</strain>
    </source>
</reference>
<dbReference type="Proteomes" id="UP000294588">
    <property type="component" value="Unassembled WGS sequence"/>
</dbReference>
<keyword evidence="1" id="KW-0418">Kinase</keyword>
<name>A0AC61QHX8_9BACT</name>
<accession>A0AC61QHX8</accession>
<dbReference type="EMBL" id="SMOG01000026">
    <property type="protein sequence ID" value="TDF72553.1"/>
    <property type="molecule type" value="Genomic_DNA"/>
</dbReference>
<dbReference type="EC" id="2.7.4.22" evidence="1"/>